<dbReference type="OrthoDB" id="9809307at2"/>
<evidence type="ECO:0000313" key="5">
    <source>
        <dbReference type="Proteomes" id="UP000327030"/>
    </source>
</evidence>
<dbReference type="Pfam" id="PF09967">
    <property type="entry name" value="DUF2201"/>
    <property type="match status" value="1"/>
</dbReference>
<feature type="domain" description="Putative metallopeptidase" evidence="3">
    <location>
        <begin position="13"/>
        <end position="329"/>
    </location>
</feature>
<dbReference type="SUPFAM" id="SSF53300">
    <property type="entry name" value="vWA-like"/>
    <property type="match status" value="1"/>
</dbReference>
<dbReference type="EMBL" id="CP043028">
    <property type="protein sequence ID" value="QFJ53428.1"/>
    <property type="molecule type" value="Genomic_DNA"/>
</dbReference>
<dbReference type="Proteomes" id="UP000327030">
    <property type="component" value="Chromosome 1"/>
</dbReference>
<dbReference type="InterPro" id="IPR018698">
    <property type="entry name" value="VWA-like_dom"/>
</dbReference>
<dbReference type="AlphaFoldDB" id="A0A5P6VM44"/>
<evidence type="ECO:0000256" key="1">
    <source>
        <dbReference type="SAM" id="MobiDB-lite"/>
    </source>
</evidence>
<protein>
    <recommendedName>
        <fullName evidence="6">Metallopeptidase domain-containing protein</fullName>
    </recommendedName>
</protein>
<feature type="domain" description="VWA-like" evidence="2">
    <location>
        <begin position="343"/>
        <end position="469"/>
    </location>
</feature>
<evidence type="ECO:0000259" key="3">
    <source>
        <dbReference type="Pfam" id="PF13203"/>
    </source>
</evidence>
<dbReference type="PANTHER" id="PTHR38730">
    <property type="entry name" value="SLL7028 PROTEIN"/>
    <property type="match status" value="1"/>
</dbReference>
<feature type="compositionally biased region" description="Acidic residues" evidence="1">
    <location>
        <begin position="157"/>
        <end position="181"/>
    </location>
</feature>
<dbReference type="Pfam" id="PF13203">
    <property type="entry name" value="DUF2201_N"/>
    <property type="match status" value="1"/>
</dbReference>
<dbReference type="Gene3D" id="3.30.2010.10">
    <property type="entry name" value="Metalloproteases ('zincins'), catalytic domain"/>
    <property type="match status" value="1"/>
</dbReference>
<gene>
    <name evidence="4" type="ORF">FXF36_00335</name>
</gene>
<accession>A0A5P6VM44</accession>
<dbReference type="CDD" id="cd00198">
    <property type="entry name" value="vWFA"/>
    <property type="match status" value="1"/>
</dbReference>
<name>A0A5P6VM44_PSEXY</name>
<feature type="region of interest" description="Disordered" evidence="1">
    <location>
        <begin position="155"/>
        <end position="252"/>
    </location>
</feature>
<reference evidence="5" key="1">
    <citation type="submission" date="2019-08" db="EMBL/GenBank/DDBJ databases">
        <title>Complete Genome Sequence of the Polysaccharide-Degrading Rumen Bacterium Pseudobutyrivibrio xylanivorans MA3014.</title>
        <authorList>
            <person name="Palevich N."/>
            <person name="Maclean P.H."/>
            <person name="Kelly W.J."/>
            <person name="Leahy S.C."/>
            <person name="Rakonjac J."/>
            <person name="Attwood G.T."/>
        </authorList>
    </citation>
    <scope>NUCLEOTIDE SEQUENCE [LARGE SCALE GENOMIC DNA]</scope>
    <source>
        <strain evidence="5">MA3014</strain>
    </source>
</reference>
<evidence type="ECO:0000259" key="2">
    <source>
        <dbReference type="Pfam" id="PF09967"/>
    </source>
</evidence>
<sequence>MELSNELIRKNTARILKTRMKLLHKNPFYGLLLMYLKINLSEDIETASTDGKRIYLNPDFLNSITDSELEYVLSHELLHIVLKHLERFNKSNELVDQAADIIVNSNILRANNFRDTSISLSQFGGVQIHQAPDGTEGWTHSLEELYLMLLTQQEAADNQDGDEDSEENAEGSSEDETDCESDDGKQEDLEDSDVSQPNSSGNNGGLEDEQFGFGNEQENSQEDSGSGNGSKSKGWDSHDMDTDSSDGSSSEADEWDFRIYQAAKQAKEFEETVKLTGSIPGFVERHVDELQEPTIDWRTVLEEFVQSEINDYSFCPPDRRFDDSPFFLPDFNERDDKVEKILFMIDTSASMSDDEVRRCYSEIKGAIDQFNGKIEGWLGFFDAAIVPPVPFIDEDEFRAIHPEGGGGTAFDIIFDYVNKEMKDEPPLSIVILTDGGAPFPKVECTKGIPTLWIINNEVVDPPWGKVARIPSSNNIYQ</sequence>
<dbReference type="RefSeq" id="WP_151621972.1">
    <property type="nucleotide sequence ID" value="NZ_CP043028.1"/>
</dbReference>
<dbReference type="PANTHER" id="PTHR38730:SF1">
    <property type="entry name" value="SLL7028 PROTEIN"/>
    <property type="match status" value="1"/>
</dbReference>
<evidence type="ECO:0000313" key="4">
    <source>
        <dbReference type="EMBL" id="QFJ53428.1"/>
    </source>
</evidence>
<dbReference type="InterPro" id="IPR025154">
    <property type="entry name" value="Put_metallopeptidase_dom"/>
</dbReference>
<evidence type="ECO:0008006" key="6">
    <source>
        <dbReference type="Google" id="ProtNLM"/>
    </source>
</evidence>
<dbReference type="InterPro" id="IPR036465">
    <property type="entry name" value="vWFA_dom_sf"/>
</dbReference>
<proteinExistence type="predicted"/>
<dbReference type="KEGG" id="pxv:FXF36_00335"/>
<organism evidence="4 5">
    <name type="scientific">Pseudobutyrivibrio xylanivorans</name>
    <dbReference type="NCBI Taxonomy" id="185007"/>
    <lineage>
        <taxon>Bacteria</taxon>
        <taxon>Bacillati</taxon>
        <taxon>Bacillota</taxon>
        <taxon>Clostridia</taxon>
        <taxon>Lachnospirales</taxon>
        <taxon>Lachnospiraceae</taxon>
        <taxon>Pseudobutyrivibrio</taxon>
    </lineage>
</organism>